<gene>
    <name evidence="3" type="ordered locus">MGMSRv2__1955</name>
</gene>
<protein>
    <recommendedName>
        <fullName evidence="5">TrbC/VirB2 family protein</fullName>
    </recommendedName>
</protein>
<evidence type="ECO:0000256" key="2">
    <source>
        <dbReference type="SAM" id="SignalP"/>
    </source>
</evidence>
<evidence type="ECO:0008006" key="5">
    <source>
        <dbReference type="Google" id="ProtNLM"/>
    </source>
</evidence>
<accession>V6F0Y8</accession>
<feature type="chain" id="PRO_5004746687" description="TrbC/VirB2 family protein" evidence="2">
    <location>
        <begin position="32"/>
        <end position="110"/>
    </location>
</feature>
<keyword evidence="2" id="KW-0732">Signal</keyword>
<keyword evidence="1" id="KW-0812">Transmembrane</keyword>
<keyword evidence="1" id="KW-1133">Transmembrane helix</keyword>
<sequence length="110" mass="11438">MKDTIMTKKQILFLGAFVVTLAAAFALPALAADADWVQPLNEGVTSLTASLVAIAGGVIGLCIVGFAIWSAVKQRLEGPVLVTLFACGLLVGIGPAAIIWWIDLMKQGQG</sequence>
<keyword evidence="4" id="KW-1185">Reference proteome</keyword>
<proteinExistence type="predicted"/>
<evidence type="ECO:0000256" key="1">
    <source>
        <dbReference type="SAM" id="Phobius"/>
    </source>
</evidence>
<feature type="signal peptide" evidence="2">
    <location>
        <begin position="1"/>
        <end position="31"/>
    </location>
</feature>
<reference evidence="3 4" key="1">
    <citation type="journal article" date="2014" name="Genome Announc.">
        <title>Complete genome sequence of Magnetospirillum gryphiswaldense MSR-1.</title>
        <authorList>
            <person name="Wang X."/>
            <person name="Wang Q."/>
            <person name="Zhang W."/>
            <person name="Wang Y."/>
            <person name="Li L."/>
            <person name="Wen T."/>
            <person name="Zhang T."/>
            <person name="Zhang Y."/>
            <person name="Xu J."/>
            <person name="Hu J."/>
            <person name="Li S."/>
            <person name="Liu L."/>
            <person name="Liu J."/>
            <person name="Jiang W."/>
            <person name="Tian J."/>
            <person name="Li Y."/>
            <person name="Schuler D."/>
            <person name="Wang L."/>
            <person name="Li J."/>
        </authorList>
    </citation>
    <scope>NUCLEOTIDE SEQUENCE [LARGE SCALE GENOMIC DNA]</scope>
    <source>
        <strain evidence="4">DSM 6361 / JCM 21280 / NBRC 15271 / MSR-1</strain>
    </source>
</reference>
<feature type="transmembrane region" description="Helical" evidence="1">
    <location>
        <begin position="47"/>
        <end position="69"/>
    </location>
</feature>
<organism evidence="3 4">
    <name type="scientific">Magnetospirillum gryphiswaldense (strain DSM 6361 / JCM 21280 / NBRC 15271 / MSR-1)</name>
    <dbReference type="NCBI Taxonomy" id="431944"/>
    <lineage>
        <taxon>Bacteria</taxon>
        <taxon>Pseudomonadati</taxon>
        <taxon>Pseudomonadota</taxon>
        <taxon>Alphaproteobacteria</taxon>
        <taxon>Rhodospirillales</taxon>
        <taxon>Rhodospirillaceae</taxon>
        <taxon>Magnetospirillum</taxon>
    </lineage>
</organism>
<dbReference type="STRING" id="1430440.MGMSRv2__1955"/>
<evidence type="ECO:0000313" key="4">
    <source>
        <dbReference type="Proteomes" id="UP000018922"/>
    </source>
</evidence>
<dbReference type="HOGENOM" id="CLU_2193743_0_0_5"/>
<keyword evidence="1" id="KW-0472">Membrane</keyword>
<dbReference type="Proteomes" id="UP000018922">
    <property type="component" value="Chromosome I"/>
</dbReference>
<dbReference type="KEGG" id="mgy:MGMSRv2__1955"/>
<dbReference type="AlphaFoldDB" id="V6F0Y8"/>
<dbReference type="EMBL" id="HG794546">
    <property type="protein sequence ID" value="CDK99170.1"/>
    <property type="molecule type" value="Genomic_DNA"/>
</dbReference>
<feature type="transmembrane region" description="Helical" evidence="1">
    <location>
        <begin position="81"/>
        <end position="102"/>
    </location>
</feature>
<evidence type="ECO:0000313" key="3">
    <source>
        <dbReference type="EMBL" id="CDK99170.1"/>
    </source>
</evidence>
<dbReference type="eggNOG" id="ENOG5031AMV">
    <property type="taxonomic scope" value="Bacteria"/>
</dbReference>
<name>V6F0Y8_MAGGM</name>